<protein>
    <recommendedName>
        <fullName evidence="3">Head-to-tail stopper</fullName>
    </recommendedName>
</protein>
<proteinExistence type="predicted"/>
<dbReference type="Proteomes" id="UP001183388">
    <property type="component" value="Unassembled WGS sequence"/>
</dbReference>
<dbReference type="RefSeq" id="WP_311629046.1">
    <property type="nucleotide sequence ID" value="NZ_JAVREN010000004.1"/>
</dbReference>
<organism evidence="1 2">
    <name type="scientific">Streptomyces boetiae</name>
    <dbReference type="NCBI Taxonomy" id="3075541"/>
    <lineage>
        <taxon>Bacteria</taxon>
        <taxon>Bacillati</taxon>
        <taxon>Actinomycetota</taxon>
        <taxon>Actinomycetes</taxon>
        <taxon>Kitasatosporales</taxon>
        <taxon>Streptomycetaceae</taxon>
        <taxon>Streptomyces</taxon>
    </lineage>
</organism>
<sequence>MGAIPGWLLRHTITVRALTASGAYEDEFADPVSVRCFLDQQTKVVRSPIGDDTTSSSTAYCPLGTVAPPGSRVVLPDGRETVVINALRRDGGGLPTPDHLEVQME</sequence>
<name>A0ABU2L436_9ACTN</name>
<evidence type="ECO:0008006" key="3">
    <source>
        <dbReference type="Google" id="ProtNLM"/>
    </source>
</evidence>
<accession>A0ABU2L436</accession>
<reference evidence="2" key="1">
    <citation type="submission" date="2023-07" db="EMBL/GenBank/DDBJ databases">
        <title>30 novel species of actinomycetes from the DSMZ collection.</title>
        <authorList>
            <person name="Nouioui I."/>
        </authorList>
    </citation>
    <scope>NUCLEOTIDE SEQUENCE [LARGE SCALE GENOMIC DNA]</scope>
    <source>
        <strain evidence="2">DSM 44917</strain>
    </source>
</reference>
<comment type="caution">
    <text evidence="1">The sequence shown here is derived from an EMBL/GenBank/DDBJ whole genome shotgun (WGS) entry which is preliminary data.</text>
</comment>
<keyword evidence="2" id="KW-1185">Reference proteome</keyword>
<gene>
    <name evidence="1" type="ORF">RM780_04010</name>
</gene>
<evidence type="ECO:0000313" key="1">
    <source>
        <dbReference type="EMBL" id="MDT0306127.1"/>
    </source>
</evidence>
<evidence type="ECO:0000313" key="2">
    <source>
        <dbReference type="Proteomes" id="UP001183388"/>
    </source>
</evidence>
<dbReference type="EMBL" id="JAVREN010000004">
    <property type="protein sequence ID" value="MDT0306127.1"/>
    <property type="molecule type" value="Genomic_DNA"/>
</dbReference>